<reference evidence="11" key="2">
    <citation type="submission" date="2015-06" db="UniProtKB">
        <authorList>
            <consortium name="EnsemblMetazoa"/>
        </authorList>
    </citation>
    <scope>IDENTIFICATION</scope>
</reference>
<dbReference type="Gene3D" id="3.80.10.10">
    <property type="entry name" value="Ribonuclease Inhibitor"/>
    <property type="match status" value="1"/>
</dbReference>
<dbReference type="PANTHER" id="PTHR45973:SF9">
    <property type="entry name" value="LEUCINE-RICH REPEAT-CONTAINING PROTEIN 46"/>
    <property type="match status" value="1"/>
</dbReference>
<keyword evidence="12" id="KW-1185">Reference proteome</keyword>
<comment type="similarity">
    <text evidence="3">Belongs to the DNAAF1 family.</text>
</comment>
<evidence type="ECO:0000313" key="11">
    <source>
        <dbReference type="EnsemblMetazoa" id="MESCA005061-PA"/>
    </source>
</evidence>
<dbReference type="AlphaFoldDB" id="T1GNB5"/>
<dbReference type="InterPro" id="IPR003591">
    <property type="entry name" value="Leu-rich_rpt_typical-subtyp"/>
</dbReference>
<dbReference type="STRING" id="36166.T1GNB5"/>
<evidence type="ECO:0000256" key="8">
    <source>
        <dbReference type="ARBA" id="ARBA00024433"/>
    </source>
</evidence>
<keyword evidence="4" id="KW-0433">Leucine-rich repeat</keyword>
<dbReference type="InterPro" id="IPR032675">
    <property type="entry name" value="LRR_dom_sf"/>
</dbReference>
<dbReference type="EMBL" id="CAQQ02390710">
    <property type="status" value="NOT_ANNOTATED_CDS"/>
    <property type="molecule type" value="Genomic_DNA"/>
</dbReference>
<evidence type="ECO:0000256" key="1">
    <source>
        <dbReference type="ARBA" id="ARBA00003843"/>
    </source>
</evidence>
<dbReference type="Proteomes" id="UP000015102">
    <property type="component" value="Unassembled WGS sequence"/>
</dbReference>
<evidence type="ECO:0000256" key="3">
    <source>
        <dbReference type="ARBA" id="ARBA00006453"/>
    </source>
</evidence>
<evidence type="ECO:0000256" key="10">
    <source>
        <dbReference type="ARBA" id="ARBA00031862"/>
    </source>
</evidence>
<evidence type="ECO:0000256" key="7">
    <source>
        <dbReference type="ARBA" id="ARBA00023273"/>
    </source>
</evidence>
<dbReference type="PANTHER" id="PTHR45973">
    <property type="entry name" value="PROTEIN PHOSPHATASE 1 REGULATORY SUBUNIT SDS22-RELATED"/>
    <property type="match status" value="1"/>
</dbReference>
<name>T1GNB5_MEGSC</name>
<dbReference type="Pfam" id="PF13855">
    <property type="entry name" value="LRR_8"/>
    <property type="match status" value="1"/>
</dbReference>
<dbReference type="HOGENOM" id="CLU_2429568_0_0_1"/>
<dbReference type="PRINTS" id="PR00019">
    <property type="entry name" value="LEURICHRPT"/>
</dbReference>
<evidence type="ECO:0000256" key="6">
    <source>
        <dbReference type="ARBA" id="ARBA00023069"/>
    </source>
</evidence>
<dbReference type="InterPro" id="IPR001611">
    <property type="entry name" value="Leu-rich_rpt"/>
</dbReference>
<dbReference type="EMBL" id="CAQQ02390711">
    <property type="status" value="NOT_ANNOTATED_CDS"/>
    <property type="molecule type" value="Genomic_DNA"/>
</dbReference>
<dbReference type="SMART" id="SM00365">
    <property type="entry name" value="LRR_SD22"/>
    <property type="match status" value="3"/>
</dbReference>
<dbReference type="GO" id="GO:0005929">
    <property type="term" value="C:cilium"/>
    <property type="evidence" value="ECO:0007669"/>
    <property type="project" value="UniProtKB-SubCell"/>
</dbReference>
<dbReference type="EnsemblMetazoa" id="MESCA005061-RA">
    <property type="protein sequence ID" value="MESCA005061-PA"/>
    <property type="gene ID" value="MESCA005061"/>
</dbReference>
<proteinExistence type="inferred from homology"/>
<dbReference type="InterPro" id="IPR050576">
    <property type="entry name" value="Cilia_flagella_integrity"/>
</dbReference>
<dbReference type="Pfam" id="PF00560">
    <property type="entry name" value="LRR_1"/>
    <property type="match status" value="1"/>
</dbReference>
<protein>
    <recommendedName>
        <fullName evidence="8">Dynein axonemal assembly factor 1 homolog</fullName>
    </recommendedName>
    <alternativeName>
        <fullName evidence="10">Defective transmitter-recycling protein</fullName>
    </alternativeName>
    <alternativeName>
        <fullName evidence="9">Leucine-rich repeat-containing protein 50 homolog</fullName>
    </alternativeName>
</protein>
<evidence type="ECO:0000256" key="4">
    <source>
        <dbReference type="ARBA" id="ARBA00022614"/>
    </source>
</evidence>
<dbReference type="SUPFAM" id="SSF52058">
    <property type="entry name" value="L domain-like"/>
    <property type="match status" value="1"/>
</dbReference>
<comment type="subcellular location">
    <subcellularLocation>
        <location evidence="2">Cell projection</location>
        <location evidence="2">Cilium</location>
    </subcellularLocation>
</comment>
<keyword evidence="7" id="KW-0966">Cell projection</keyword>
<sequence>MDCFKPLEQLKILRISGNKISSVENINFPKSLEELDLSFNKLENVANKGLESLKNLKYLNLTFNNITHIEAELLNNLAKINNLDIREIEMK</sequence>
<accession>T1GNB5</accession>
<keyword evidence="5" id="KW-0677">Repeat</keyword>
<evidence type="ECO:0000313" key="12">
    <source>
        <dbReference type="Proteomes" id="UP000015102"/>
    </source>
</evidence>
<dbReference type="PROSITE" id="PS51450">
    <property type="entry name" value="LRR"/>
    <property type="match status" value="3"/>
</dbReference>
<comment type="function">
    <text evidence="1">Cilium-specific protein required for cilia structures.</text>
</comment>
<evidence type="ECO:0000256" key="2">
    <source>
        <dbReference type="ARBA" id="ARBA00004138"/>
    </source>
</evidence>
<evidence type="ECO:0000256" key="5">
    <source>
        <dbReference type="ARBA" id="ARBA00022737"/>
    </source>
</evidence>
<dbReference type="SMART" id="SM00369">
    <property type="entry name" value="LRR_TYP"/>
    <property type="match status" value="3"/>
</dbReference>
<organism evidence="11 12">
    <name type="scientific">Megaselia scalaris</name>
    <name type="common">Humpbacked fly</name>
    <name type="synonym">Phora scalaris</name>
    <dbReference type="NCBI Taxonomy" id="36166"/>
    <lineage>
        <taxon>Eukaryota</taxon>
        <taxon>Metazoa</taxon>
        <taxon>Ecdysozoa</taxon>
        <taxon>Arthropoda</taxon>
        <taxon>Hexapoda</taxon>
        <taxon>Insecta</taxon>
        <taxon>Pterygota</taxon>
        <taxon>Neoptera</taxon>
        <taxon>Endopterygota</taxon>
        <taxon>Diptera</taxon>
        <taxon>Brachycera</taxon>
        <taxon>Muscomorpha</taxon>
        <taxon>Platypezoidea</taxon>
        <taxon>Phoridae</taxon>
        <taxon>Megaseliini</taxon>
        <taxon>Megaselia</taxon>
    </lineage>
</organism>
<reference evidence="12" key="1">
    <citation type="submission" date="2013-02" db="EMBL/GenBank/DDBJ databases">
        <authorList>
            <person name="Hughes D."/>
        </authorList>
    </citation>
    <scope>NUCLEOTIDE SEQUENCE</scope>
    <source>
        <strain>Durham</strain>
        <strain evidence="12">NC isolate 2 -- Noor lab</strain>
    </source>
</reference>
<keyword evidence="6" id="KW-0969">Cilium</keyword>
<evidence type="ECO:0000256" key="9">
    <source>
        <dbReference type="ARBA" id="ARBA00030843"/>
    </source>
</evidence>